<protein>
    <submittedName>
        <fullName evidence="2">Uncharacterized protein</fullName>
    </submittedName>
</protein>
<accession>A0A0C2WTQ8</accession>
<dbReference type="AlphaFoldDB" id="A0A0C2WTQ8"/>
<keyword evidence="3" id="KW-1185">Reference proteome</keyword>
<feature type="transmembrane region" description="Helical" evidence="1">
    <location>
        <begin position="112"/>
        <end position="132"/>
    </location>
</feature>
<evidence type="ECO:0000313" key="2">
    <source>
        <dbReference type="EMBL" id="KIL60136.1"/>
    </source>
</evidence>
<proteinExistence type="predicted"/>
<feature type="transmembrane region" description="Helical" evidence="1">
    <location>
        <begin position="76"/>
        <end position="92"/>
    </location>
</feature>
<dbReference type="InParanoid" id="A0A0C2WTQ8"/>
<name>A0A0C2WTQ8_AMAMK</name>
<dbReference type="EMBL" id="KN818303">
    <property type="protein sequence ID" value="KIL60136.1"/>
    <property type="molecule type" value="Genomic_DNA"/>
</dbReference>
<feature type="transmembrane region" description="Helical" evidence="1">
    <location>
        <begin position="51"/>
        <end position="69"/>
    </location>
</feature>
<dbReference type="Proteomes" id="UP000054549">
    <property type="component" value="Unassembled WGS sequence"/>
</dbReference>
<organism evidence="2 3">
    <name type="scientific">Amanita muscaria (strain Koide BX008)</name>
    <dbReference type="NCBI Taxonomy" id="946122"/>
    <lineage>
        <taxon>Eukaryota</taxon>
        <taxon>Fungi</taxon>
        <taxon>Dikarya</taxon>
        <taxon>Basidiomycota</taxon>
        <taxon>Agaricomycotina</taxon>
        <taxon>Agaricomycetes</taxon>
        <taxon>Agaricomycetidae</taxon>
        <taxon>Agaricales</taxon>
        <taxon>Pluteineae</taxon>
        <taxon>Amanitaceae</taxon>
        <taxon>Amanita</taxon>
    </lineage>
</organism>
<dbReference type="HOGENOM" id="CLU_1805701_0_0_1"/>
<sequence>MASTTPTAVRTAWLCRSQLVQTKLASVNRGKTDMTFQISSLTLVTARHRFITLRCFSLIGLFLAMIWSWSEVTDTCVLLTQSVIALLFPVPISRNHFVMISAPRKVFPNDLITFWTLCGAGVAKIAALHARVRNSPLALGSMR</sequence>
<keyword evidence="1" id="KW-1133">Transmembrane helix</keyword>
<keyword evidence="1" id="KW-0472">Membrane</keyword>
<evidence type="ECO:0000256" key="1">
    <source>
        <dbReference type="SAM" id="Phobius"/>
    </source>
</evidence>
<gene>
    <name evidence="2" type="ORF">M378DRAFT_168415</name>
</gene>
<evidence type="ECO:0000313" key="3">
    <source>
        <dbReference type="Proteomes" id="UP000054549"/>
    </source>
</evidence>
<keyword evidence="1" id="KW-0812">Transmembrane</keyword>
<reference evidence="2 3" key="1">
    <citation type="submission" date="2014-04" db="EMBL/GenBank/DDBJ databases">
        <title>Evolutionary Origins and Diversification of the Mycorrhizal Mutualists.</title>
        <authorList>
            <consortium name="DOE Joint Genome Institute"/>
            <consortium name="Mycorrhizal Genomics Consortium"/>
            <person name="Kohler A."/>
            <person name="Kuo A."/>
            <person name="Nagy L.G."/>
            <person name="Floudas D."/>
            <person name="Copeland A."/>
            <person name="Barry K.W."/>
            <person name="Cichocki N."/>
            <person name="Veneault-Fourrey C."/>
            <person name="LaButti K."/>
            <person name="Lindquist E.A."/>
            <person name="Lipzen A."/>
            <person name="Lundell T."/>
            <person name="Morin E."/>
            <person name="Murat C."/>
            <person name="Riley R."/>
            <person name="Ohm R."/>
            <person name="Sun H."/>
            <person name="Tunlid A."/>
            <person name="Henrissat B."/>
            <person name="Grigoriev I.V."/>
            <person name="Hibbett D.S."/>
            <person name="Martin F."/>
        </authorList>
    </citation>
    <scope>NUCLEOTIDE SEQUENCE [LARGE SCALE GENOMIC DNA]</scope>
    <source>
        <strain evidence="2 3">Koide BX008</strain>
    </source>
</reference>